<comment type="caution">
    <text evidence="2">The sequence shown here is derived from an EMBL/GenBank/DDBJ whole genome shotgun (WGS) entry which is preliminary data.</text>
</comment>
<keyword evidence="3" id="KW-1185">Reference proteome</keyword>
<proteinExistence type="predicted"/>
<feature type="domain" description="Glutamine amidotransferase" evidence="1">
    <location>
        <begin position="4"/>
        <end position="116"/>
    </location>
</feature>
<evidence type="ECO:0000313" key="2">
    <source>
        <dbReference type="EMBL" id="MCD2198052.1"/>
    </source>
</evidence>
<dbReference type="InterPro" id="IPR029062">
    <property type="entry name" value="Class_I_gatase-like"/>
</dbReference>
<protein>
    <submittedName>
        <fullName evidence="2">Gamma-glutamyl-gamma-aminobutyrate hydrolase family protein</fullName>
    </submittedName>
</protein>
<sequence>MPRGPGRPSRPGPTARFELLSRAHRHNTPVLGICAGAQFLAEALGGGRAPMGSERIGWSEIRPVVGRVPTGPWFQWHADRIVAPPGAEVLADSPDGPEVFRLGTSAGVQFHPEMSADLLDRWLDATPLPADRAEALHRDTARFESRARAEELLRVLDLV</sequence>
<dbReference type="PROSITE" id="PS51273">
    <property type="entry name" value="GATASE_TYPE_1"/>
    <property type="match status" value="1"/>
</dbReference>
<dbReference type="EMBL" id="JAJNDB010000010">
    <property type="protein sequence ID" value="MCD2198052.1"/>
    <property type="molecule type" value="Genomic_DNA"/>
</dbReference>
<name>A0ABS8PJD6_9PSEU</name>
<dbReference type="PANTHER" id="PTHR42695">
    <property type="entry name" value="GLUTAMINE AMIDOTRANSFERASE YLR126C-RELATED"/>
    <property type="match status" value="1"/>
</dbReference>
<evidence type="ECO:0000313" key="3">
    <source>
        <dbReference type="Proteomes" id="UP001199469"/>
    </source>
</evidence>
<dbReference type="GO" id="GO:0016787">
    <property type="term" value="F:hydrolase activity"/>
    <property type="evidence" value="ECO:0007669"/>
    <property type="project" value="UniProtKB-KW"/>
</dbReference>
<dbReference type="InterPro" id="IPR017926">
    <property type="entry name" value="GATASE"/>
</dbReference>
<dbReference type="SUPFAM" id="SSF52317">
    <property type="entry name" value="Class I glutamine amidotransferase-like"/>
    <property type="match status" value="1"/>
</dbReference>
<dbReference type="InterPro" id="IPR044992">
    <property type="entry name" value="ChyE-like"/>
</dbReference>
<organism evidence="2 3">
    <name type="scientific">Actinomycetospora endophytica</name>
    <dbReference type="NCBI Taxonomy" id="2291215"/>
    <lineage>
        <taxon>Bacteria</taxon>
        <taxon>Bacillati</taxon>
        <taxon>Actinomycetota</taxon>
        <taxon>Actinomycetes</taxon>
        <taxon>Pseudonocardiales</taxon>
        <taxon>Pseudonocardiaceae</taxon>
        <taxon>Actinomycetospora</taxon>
    </lineage>
</organism>
<dbReference type="Gene3D" id="3.40.50.880">
    <property type="match status" value="1"/>
</dbReference>
<dbReference type="Pfam" id="PF00117">
    <property type="entry name" value="GATase"/>
    <property type="match status" value="1"/>
</dbReference>
<dbReference type="Proteomes" id="UP001199469">
    <property type="component" value="Unassembled WGS sequence"/>
</dbReference>
<keyword evidence="2" id="KW-0378">Hydrolase</keyword>
<accession>A0ABS8PJD6</accession>
<dbReference type="PANTHER" id="PTHR42695:SF5">
    <property type="entry name" value="GLUTAMINE AMIDOTRANSFERASE YLR126C-RELATED"/>
    <property type="match status" value="1"/>
</dbReference>
<gene>
    <name evidence="2" type="ORF">LQ327_32240</name>
</gene>
<evidence type="ECO:0000259" key="1">
    <source>
        <dbReference type="Pfam" id="PF00117"/>
    </source>
</evidence>
<reference evidence="2 3" key="1">
    <citation type="submission" date="2021-11" db="EMBL/GenBank/DDBJ databases">
        <title>Draft genome sequence of Actinomycetospora sp. SF1 isolated from the rhizosphere soil.</title>
        <authorList>
            <person name="Duangmal K."/>
            <person name="Chantavorakit T."/>
        </authorList>
    </citation>
    <scope>NUCLEOTIDE SEQUENCE [LARGE SCALE GENOMIC DNA]</scope>
    <source>
        <strain evidence="2 3">TBRC 5722</strain>
    </source>
</reference>